<keyword evidence="3 5" id="KW-1133">Transmembrane helix</keyword>
<keyword evidence="2 5" id="KW-0812">Transmembrane</keyword>
<dbReference type="Proteomes" id="UP000270856">
    <property type="component" value="Unassembled WGS sequence"/>
</dbReference>
<feature type="transmembrane region" description="Helical" evidence="5">
    <location>
        <begin position="150"/>
        <end position="169"/>
    </location>
</feature>
<accession>A0A3N4PKL4</accession>
<dbReference type="GO" id="GO:0016020">
    <property type="term" value="C:membrane"/>
    <property type="evidence" value="ECO:0007669"/>
    <property type="project" value="UniProtKB-SubCell"/>
</dbReference>
<dbReference type="NCBIfam" id="NF045576">
    <property type="entry name" value="BT_3928_fam"/>
    <property type="match status" value="1"/>
</dbReference>
<proteinExistence type="predicted"/>
<evidence type="ECO:0000256" key="1">
    <source>
        <dbReference type="ARBA" id="ARBA00004141"/>
    </source>
</evidence>
<evidence type="ECO:0000259" key="6">
    <source>
        <dbReference type="Pfam" id="PF07291"/>
    </source>
</evidence>
<feature type="domain" description="Methylamine utilisation protein MauE" evidence="6">
    <location>
        <begin position="1"/>
        <end position="136"/>
    </location>
</feature>
<name>A0A3N4PKL4_9FLAO</name>
<organism evidence="7 8">
    <name type="scientific">Aureibaculum marinum</name>
    <dbReference type="NCBI Taxonomy" id="2487930"/>
    <lineage>
        <taxon>Bacteria</taxon>
        <taxon>Pseudomonadati</taxon>
        <taxon>Bacteroidota</taxon>
        <taxon>Flavobacteriia</taxon>
        <taxon>Flavobacteriales</taxon>
        <taxon>Flavobacteriaceae</taxon>
        <taxon>Aureibaculum</taxon>
    </lineage>
</organism>
<dbReference type="InterPro" id="IPR009908">
    <property type="entry name" value="Methylamine_util_MauE"/>
</dbReference>
<comment type="subcellular location">
    <subcellularLocation>
        <location evidence="1">Membrane</location>
        <topology evidence="1">Multi-pass membrane protein</topology>
    </subcellularLocation>
</comment>
<comment type="caution">
    <text evidence="7">The sequence shown here is derived from an EMBL/GenBank/DDBJ whole genome shotgun (WGS) entry which is preliminary data.</text>
</comment>
<evidence type="ECO:0000256" key="3">
    <source>
        <dbReference type="ARBA" id="ARBA00022989"/>
    </source>
</evidence>
<evidence type="ECO:0000256" key="4">
    <source>
        <dbReference type="ARBA" id="ARBA00023136"/>
    </source>
</evidence>
<keyword evidence="8" id="KW-1185">Reference proteome</keyword>
<gene>
    <name evidence="7" type="ORF">EGM88_02505</name>
</gene>
<dbReference type="EMBL" id="RPFJ01000002">
    <property type="protein sequence ID" value="RPE00154.1"/>
    <property type="molecule type" value="Genomic_DNA"/>
</dbReference>
<protein>
    <submittedName>
        <fullName evidence="7">DoxX family protein</fullName>
    </submittedName>
</protein>
<feature type="transmembrane region" description="Helical" evidence="5">
    <location>
        <begin position="51"/>
        <end position="73"/>
    </location>
</feature>
<sequence length="365" mass="41698">MKILTHIARLLVAATFIFSGFVKLVDPLGSAYKFQDYFAADVLNLEFLSPFALPFSIILILAEIMLGVTLLIGFKPKITVWSLLILTLVFLFLTWYSAYYNKVTDCGCFGDAVKLSPWETFYKNIVLLGLIIILLFTIKNIKPIFSVNAVKWISFGSFIVFLYISYYVLQHLPLIDFRPYAIGKNIPEGMIIPEGAKQDVYEDTWIYNVDGENKEFTTAEKPWEIEGATFVDRKTVLLEKGYEAPIHDFTMERDGVDFTNFLMQKEKLVLIIMYNLDKTNTSLLPKIKAFSAKALQEGYDVYAMSSNNEADFLKLKEEYQFDFDVLFCDDITLKTMIRANPGIMILNKGTITGKWNANDADDINL</sequence>
<dbReference type="OrthoDB" id="648842at2"/>
<evidence type="ECO:0000256" key="5">
    <source>
        <dbReference type="SAM" id="Phobius"/>
    </source>
</evidence>
<feature type="transmembrane region" description="Helical" evidence="5">
    <location>
        <begin position="120"/>
        <end position="138"/>
    </location>
</feature>
<dbReference type="GO" id="GO:0030416">
    <property type="term" value="P:methylamine metabolic process"/>
    <property type="evidence" value="ECO:0007669"/>
    <property type="project" value="InterPro"/>
</dbReference>
<reference evidence="7 8" key="1">
    <citation type="submission" date="2018-11" db="EMBL/GenBank/DDBJ databases">
        <title>Aureibaculum marinum gen. nov., sp. nov., a member of the family Flavobacteriaceae isolated from the Bohai Sea.</title>
        <authorList>
            <person name="Ji X."/>
        </authorList>
    </citation>
    <scope>NUCLEOTIDE SEQUENCE [LARGE SCALE GENOMIC DNA]</scope>
    <source>
        <strain evidence="7 8">BH-SD17</strain>
    </source>
</reference>
<dbReference type="AlphaFoldDB" id="A0A3N4PKL4"/>
<keyword evidence="4 5" id="KW-0472">Membrane</keyword>
<evidence type="ECO:0000313" key="8">
    <source>
        <dbReference type="Proteomes" id="UP000270856"/>
    </source>
</evidence>
<dbReference type="Pfam" id="PF07291">
    <property type="entry name" value="MauE"/>
    <property type="match status" value="1"/>
</dbReference>
<dbReference type="RefSeq" id="WP_123896388.1">
    <property type="nucleotide sequence ID" value="NZ_RPFJ01000002.1"/>
</dbReference>
<feature type="transmembrane region" description="Helical" evidence="5">
    <location>
        <begin position="80"/>
        <end position="100"/>
    </location>
</feature>
<evidence type="ECO:0000313" key="7">
    <source>
        <dbReference type="EMBL" id="RPE00154.1"/>
    </source>
</evidence>
<evidence type="ECO:0000256" key="2">
    <source>
        <dbReference type="ARBA" id="ARBA00022692"/>
    </source>
</evidence>